<accession>A0A9Q0N1D7</accession>
<organism evidence="1 2">
    <name type="scientific">Pseudolycoriella hygida</name>
    <dbReference type="NCBI Taxonomy" id="35572"/>
    <lineage>
        <taxon>Eukaryota</taxon>
        <taxon>Metazoa</taxon>
        <taxon>Ecdysozoa</taxon>
        <taxon>Arthropoda</taxon>
        <taxon>Hexapoda</taxon>
        <taxon>Insecta</taxon>
        <taxon>Pterygota</taxon>
        <taxon>Neoptera</taxon>
        <taxon>Endopterygota</taxon>
        <taxon>Diptera</taxon>
        <taxon>Nematocera</taxon>
        <taxon>Sciaroidea</taxon>
        <taxon>Sciaridae</taxon>
        <taxon>Pseudolycoriella</taxon>
    </lineage>
</organism>
<keyword evidence="2" id="KW-1185">Reference proteome</keyword>
<reference evidence="1" key="1">
    <citation type="submission" date="2022-07" db="EMBL/GenBank/DDBJ databases">
        <authorList>
            <person name="Trinca V."/>
            <person name="Uliana J.V.C."/>
            <person name="Torres T.T."/>
            <person name="Ward R.J."/>
            <person name="Monesi N."/>
        </authorList>
    </citation>
    <scope>NUCLEOTIDE SEQUENCE</scope>
    <source>
        <strain evidence="1">HSMRA1968</strain>
        <tissue evidence="1">Whole embryos</tissue>
    </source>
</reference>
<evidence type="ECO:0000313" key="1">
    <source>
        <dbReference type="EMBL" id="KAJ6641798.1"/>
    </source>
</evidence>
<comment type="caution">
    <text evidence="1">The sequence shown here is derived from an EMBL/GenBank/DDBJ whole genome shotgun (WGS) entry which is preliminary data.</text>
</comment>
<dbReference type="EMBL" id="WJQU01000002">
    <property type="protein sequence ID" value="KAJ6641798.1"/>
    <property type="molecule type" value="Genomic_DNA"/>
</dbReference>
<gene>
    <name evidence="1" type="ORF">Bhyg_06741</name>
</gene>
<proteinExistence type="predicted"/>
<name>A0A9Q0N1D7_9DIPT</name>
<evidence type="ECO:0000313" key="2">
    <source>
        <dbReference type="Proteomes" id="UP001151699"/>
    </source>
</evidence>
<protein>
    <submittedName>
        <fullName evidence="1">Uncharacterized protein</fullName>
    </submittedName>
</protein>
<sequence length="82" mass="9867">MWLKRIKSVNSTRDVLFNVIQRGNRQSARDNGRGQELRRLNYRGCPFFGGFKYFVYQLWVPYCFLCWYKSFKKPPKYGGKSN</sequence>
<dbReference type="AlphaFoldDB" id="A0A9Q0N1D7"/>
<dbReference type="Proteomes" id="UP001151699">
    <property type="component" value="Chromosome B"/>
</dbReference>